<gene>
    <name evidence="2" type="ORF">Cni_G27095</name>
</gene>
<evidence type="ECO:0000313" key="3">
    <source>
        <dbReference type="Proteomes" id="UP001327560"/>
    </source>
</evidence>
<reference evidence="2 3" key="1">
    <citation type="submission" date="2023-10" db="EMBL/GenBank/DDBJ databases">
        <title>Chromosome-scale genome assembly provides insights into flower coloration mechanisms of Canna indica.</title>
        <authorList>
            <person name="Li C."/>
        </authorList>
    </citation>
    <scope>NUCLEOTIDE SEQUENCE [LARGE SCALE GENOMIC DNA]</scope>
    <source>
        <tissue evidence="2">Flower</tissue>
    </source>
</reference>
<feature type="region of interest" description="Disordered" evidence="1">
    <location>
        <begin position="82"/>
        <end position="111"/>
    </location>
</feature>
<dbReference type="AlphaFoldDB" id="A0AAQ3QRU3"/>
<name>A0AAQ3QRU3_9LILI</name>
<keyword evidence="3" id="KW-1185">Reference proteome</keyword>
<proteinExistence type="predicted"/>
<dbReference type="EMBL" id="CP136897">
    <property type="protein sequence ID" value="WOL18300.1"/>
    <property type="molecule type" value="Genomic_DNA"/>
</dbReference>
<sequence length="111" mass="12812">MPLTLCNTPTSPSFSSWGQWYSDVDHIQRILSEPNMNSINAATIRRDQQQRTSIIKPQLTSSSENNVQLSLIIYIHARTDKDIKDKHVNRDKHSEHKHSGSKYKEIPSQQQ</sequence>
<protein>
    <submittedName>
        <fullName evidence="2">Uncharacterized protein</fullName>
    </submittedName>
</protein>
<evidence type="ECO:0000313" key="2">
    <source>
        <dbReference type="EMBL" id="WOL18300.1"/>
    </source>
</evidence>
<dbReference type="Proteomes" id="UP001327560">
    <property type="component" value="Chromosome 8"/>
</dbReference>
<feature type="compositionally biased region" description="Basic and acidic residues" evidence="1">
    <location>
        <begin position="82"/>
        <end position="105"/>
    </location>
</feature>
<accession>A0AAQ3QRU3</accession>
<evidence type="ECO:0000256" key="1">
    <source>
        <dbReference type="SAM" id="MobiDB-lite"/>
    </source>
</evidence>
<organism evidence="2 3">
    <name type="scientific">Canna indica</name>
    <name type="common">Indian-shot</name>
    <dbReference type="NCBI Taxonomy" id="4628"/>
    <lineage>
        <taxon>Eukaryota</taxon>
        <taxon>Viridiplantae</taxon>
        <taxon>Streptophyta</taxon>
        <taxon>Embryophyta</taxon>
        <taxon>Tracheophyta</taxon>
        <taxon>Spermatophyta</taxon>
        <taxon>Magnoliopsida</taxon>
        <taxon>Liliopsida</taxon>
        <taxon>Zingiberales</taxon>
        <taxon>Cannaceae</taxon>
        <taxon>Canna</taxon>
    </lineage>
</organism>